<dbReference type="Pfam" id="PF01408">
    <property type="entry name" value="GFO_IDH_MocA"/>
    <property type="match status" value="1"/>
</dbReference>
<dbReference type="PANTHER" id="PTHR43377">
    <property type="entry name" value="BILIVERDIN REDUCTASE A"/>
    <property type="match status" value="1"/>
</dbReference>
<dbReference type="GO" id="GO:0000166">
    <property type="term" value="F:nucleotide binding"/>
    <property type="evidence" value="ECO:0007669"/>
    <property type="project" value="InterPro"/>
</dbReference>
<dbReference type="PANTHER" id="PTHR43377:SF1">
    <property type="entry name" value="BILIVERDIN REDUCTASE A"/>
    <property type="match status" value="1"/>
</dbReference>
<dbReference type="SUPFAM" id="SSF55347">
    <property type="entry name" value="Glyceraldehyde-3-phosphate dehydrogenase-like, C-terminal domain"/>
    <property type="match status" value="1"/>
</dbReference>
<dbReference type="InterPro" id="IPR036291">
    <property type="entry name" value="NAD(P)-bd_dom_sf"/>
</dbReference>
<evidence type="ECO:0000313" key="4">
    <source>
        <dbReference type="Proteomes" id="UP000199101"/>
    </source>
</evidence>
<dbReference type="Gene3D" id="3.40.50.720">
    <property type="entry name" value="NAD(P)-binding Rossmann-like Domain"/>
    <property type="match status" value="1"/>
</dbReference>
<dbReference type="AlphaFoldDB" id="A0A1C3VXA4"/>
<dbReference type="EMBL" id="FMAG01000004">
    <property type="protein sequence ID" value="SCB32275.1"/>
    <property type="molecule type" value="Genomic_DNA"/>
</dbReference>
<dbReference type="InterPro" id="IPR000683">
    <property type="entry name" value="Gfo/Idh/MocA-like_OxRdtase_N"/>
</dbReference>
<protein>
    <submittedName>
        <fullName evidence="3">Predicted dehydrogenase</fullName>
    </submittedName>
</protein>
<dbReference type="STRING" id="410764.GA0061103_4438"/>
<sequence length="342" mass="36679">MTTLRFGIIGAGVAAETHARELRNISGAVLVSVFARNQEKAAAFAAAFSVPASFSDIEDFLADACLDVVIVTTPNGLHLDYAIAAARAGKHVVVEKPLEISCERADRIIDACTTSRVGLSVIYHRAHSRAARRAMADIVSGALGQIFLVNIIDNEFRRPSYYEGDAWRGTRAIEGGGCVITQSTHLIDLAQLLLGPIVSVYAETTTALHDIETEDAAVAVLKFQSGILGSFSSSTAAFPGQRHLLTISGTKGTLIINGEHDEILFRQTVDEGETHPTPGNFSFGDVQNPREFPTLGQRAQLQAIVNELQSDRLPADGPRAMLSVKVVEAIYRSAAEGRRVAV</sequence>
<organism evidence="3 4">
    <name type="scientific">Rhizobium multihospitium</name>
    <dbReference type="NCBI Taxonomy" id="410764"/>
    <lineage>
        <taxon>Bacteria</taxon>
        <taxon>Pseudomonadati</taxon>
        <taxon>Pseudomonadota</taxon>
        <taxon>Alphaproteobacteria</taxon>
        <taxon>Hyphomicrobiales</taxon>
        <taxon>Rhizobiaceae</taxon>
        <taxon>Rhizobium/Agrobacterium group</taxon>
        <taxon>Rhizobium</taxon>
    </lineage>
</organism>
<dbReference type="InterPro" id="IPR055170">
    <property type="entry name" value="GFO_IDH_MocA-like_dom"/>
</dbReference>
<dbReference type="RefSeq" id="WP_092713056.1">
    <property type="nucleotide sequence ID" value="NZ_FMAG01000004.1"/>
</dbReference>
<feature type="domain" description="GFO/IDH/MocA-like oxidoreductase" evidence="2">
    <location>
        <begin position="136"/>
        <end position="254"/>
    </location>
</feature>
<feature type="domain" description="Gfo/Idh/MocA-like oxidoreductase N-terminal" evidence="1">
    <location>
        <begin position="4"/>
        <end position="121"/>
    </location>
</feature>
<reference evidence="4" key="1">
    <citation type="submission" date="2016-08" db="EMBL/GenBank/DDBJ databases">
        <authorList>
            <person name="Varghese N."/>
            <person name="Submissions Spin"/>
        </authorList>
    </citation>
    <scope>NUCLEOTIDE SEQUENCE [LARGE SCALE GENOMIC DNA]</scope>
    <source>
        <strain evidence="4">HAMBI 2975</strain>
    </source>
</reference>
<proteinExistence type="predicted"/>
<dbReference type="Gene3D" id="3.30.360.10">
    <property type="entry name" value="Dihydrodipicolinate Reductase, domain 2"/>
    <property type="match status" value="1"/>
</dbReference>
<dbReference type="SUPFAM" id="SSF51735">
    <property type="entry name" value="NAD(P)-binding Rossmann-fold domains"/>
    <property type="match status" value="1"/>
</dbReference>
<evidence type="ECO:0000259" key="2">
    <source>
        <dbReference type="Pfam" id="PF22725"/>
    </source>
</evidence>
<name>A0A1C3VXA4_9HYPH</name>
<dbReference type="Pfam" id="PF22725">
    <property type="entry name" value="GFO_IDH_MocA_C3"/>
    <property type="match status" value="1"/>
</dbReference>
<keyword evidence="4" id="KW-1185">Reference proteome</keyword>
<dbReference type="OrthoDB" id="9781031at2"/>
<gene>
    <name evidence="3" type="ORF">GA0061103_4438</name>
</gene>
<dbReference type="InterPro" id="IPR051450">
    <property type="entry name" value="Gfo/Idh/MocA_Oxidoreductases"/>
</dbReference>
<evidence type="ECO:0000259" key="1">
    <source>
        <dbReference type="Pfam" id="PF01408"/>
    </source>
</evidence>
<evidence type="ECO:0000313" key="3">
    <source>
        <dbReference type="EMBL" id="SCB32275.1"/>
    </source>
</evidence>
<accession>A0A1C3VXA4</accession>
<dbReference type="Proteomes" id="UP000199101">
    <property type="component" value="Unassembled WGS sequence"/>
</dbReference>